<dbReference type="PANTHER" id="PTHR31531:SF2">
    <property type="entry name" value="E3 UBIQUITIN-PROTEIN LIGASE E3D"/>
    <property type="match status" value="1"/>
</dbReference>
<organism evidence="1 2">
    <name type="scientific">Trichoglossum hirsutum</name>
    <dbReference type="NCBI Taxonomy" id="265104"/>
    <lineage>
        <taxon>Eukaryota</taxon>
        <taxon>Fungi</taxon>
        <taxon>Dikarya</taxon>
        <taxon>Ascomycota</taxon>
        <taxon>Pezizomycotina</taxon>
        <taxon>Geoglossomycetes</taxon>
        <taxon>Geoglossales</taxon>
        <taxon>Geoglossaceae</taxon>
        <taxon>Trichoglossum</taxon>
    </lineage>
</organism>
<dbReference type="InterPro" id="IPR019193">
    <property type="entry name" value="UBQ-conj_enz_E2-bd_prot"/>
</dbReference>
<evidence type="ECO:0008006" key="3">
    <source>
        <dbReference type="Google" id="ProtNLM"/>
    </source>
</evidence>
<keyword evidence="2" id="KW-1185">Reference proteome</keyword>
<dbReference type="GO" id="GO:0051865">
    <property type="term" value="P:protein autoubiquitination"/>
    <property type="evidence" value="ECO:0007669"/>
    <property type="project" value="TreeGrafter"/>
</dbReference>
<proteinExistence type="predicted"/>
<dbReference type="Proteomes" id="UP000750711">
    <property type="component" value="Unassembled WGS sequence"/>
</dbReference>
<sequence length="462" mass="50686">MKCDITLGDATYGPLPSSIPAVVYAELLLNIRQVNIFVSLPTPSSPETKAELSSDGLSFSVTHDGRVSTLRLPTKVAGLPPSNLPPAPTKELSFRLPLAQLASHATSADPDNITPWAANSLATTAVLSCRKCGATLVEAGAIKVWKDLPSENWAEMMEFWHCHKPGEHGNPNEGNHIGKGYTAGEKITADTALGLVDLCYFLLSEKDCSGVEVRCCISFTIRILHAVGNINPSVRASRRRPSPETSRLNGEVTDTVARDQHYSPSKSHMPCLSSSFAFYSKKGYLIAAQNTTKRLLQALACASCQVIVGAADERAEGWRLYKWSLAVQPAEEANTERFRADFFISVHLLALIETQGARKYIIETDGATPILLWVFNTDLRYSISNPPSVSQRAMKVFYQTPSSAVGQPDTKGKTPPPPEEVHLPLHIHQELRERLQESNRSLPTPARTFQEWGIALLDRFDN</sequence>
<gene>
    <name evidence="1" type="ORF">GP486_001678</name>
</gene>
<dbReference type="GO" id="GO:0006513">
    <property type="term" value="P:protein monoubiquitination"/>
    <property type="evidence" value="ECO:0007669"/>
    <property type="project" value="TreeGrafter"/>
</dbReference>
<dbReference type="AlphaFoldDB" id="A0A9P8LGP4"/>
<protein>
    <recommendedName>
        <fullName evidence="3">Ubiquitin-conjugating enzyme E2C-binding protein</fullName>
    </recommendedName>
</protein>
<accession>A0A9P8LGP4</accession>
<reference evidence="1" key="1">
    <citation type="submission" date="2021-03" db="EMBL/GenBank/DDBJ databases">
        <title>Comparative genomics and phylogenomic investigation of the class Geoglossomycetes provide insights into ecological specialization and systematics.</title>
        <authorList>
            <person name="Melie T."/>
            <person name="Pirro S."/>
            <person name="Miller A.N."/>
            <person name="Quandt A."/>
        </authorList>
    </citation>
    <scope>NUCLEOTIDE SEQUENCE</scope>
    <source>
        <strain evidence="1">CAQ_001_2017</strain>
    </source>
</reference>
<dbReference type="EMBL" id="JAGHQM010000158">
    <property type="protein sequence ID" value="KAH0564939.1"/>
    <property type="molecule type" value="Genomic_DNA"/>
</dbReference>
<dbReference type="GO" id="GO:0000209">
    <property type="term" value="P:protein polyubiquitination"/>
    <property type="evidence" value="ECO:0007669"/>
    <property type="project" value="TreeGrafter"/>
</dbReference>
<dbReference type="GO" id="GO:0043161">
    <property type="term" value="P:proteasome-mediated ubiquitin-dependent protein catabolic process"/>
    <property type="evidence" value="ECO:0007669"/>
    <property type="project" value="TreeGrafter"/>
</dbReference>
<evidence type="ECO:0000313" key="1">
    <source>
        <dbReference type="EMBL" id="KAH0564939.1"/>
    </source>
</evidence>
<comment type="caution">
    <text evidence="1">The sequence shown here is derived from an EMBL/GenBank/DDBJ whole genome shotgun (WGS) entry which is preliminary data.</text>
</comment>
<dbReference type="GO" id="GO:0005829">
    <property type="term" value="C:cytosol"/>
    <property type="evidence" value="ECO:0007669"/>
    <property type="project" value="TreeGrafter"/>
</dbReference>
<dbReference type="GO" id="GO:0031624">
    <property type="term" value="F:ubiquitin conjugating enzyme binding"/>
    <property type="evidence" value="ECO:0007669"/>
    <property type="project" value="TreeGrafter"/>
</dbReference>
<dbReference type="GO" id="GO:0005634">
    <property type="term" value="C:nucleus"/>
    <property type="evidence" value="ECO:0007669"/>
    <property type="project" value="TreeGrafter"/>
</dbReference>
<evidence type="ECO:0000313" key="2">
    <source>
        <dbReference type="Proteomes" id="UP000750711"/>
    </source>
</evidence>
<dbReference type="GO" id="GO:0000151">
    <property type="term" value="C:ubiquitin ligase complex"/>
    <property type="evidence" value="ECO:0007669"/>
    <property type="project" value="TreeGrafter"/>
</dbReference>
<dbReference type="PANTHER" id="PTHR31531">
    <property type="entry name" value="E3 UBIQUITIN-PROTEIN LIGASE E3D FAMILY MEMBER"/>
    <property type="match status" value="1"/>
</dbReference>
<dbReference type="Pfam" id="PF09814">
    <property type="entry name" value="HECT_2"/>
    <property type="match status" value="1"/>
</dbReference>
<dbReference type="GO" id="GO:0030332">
    <property type="term" value="F:cyclin binding"/>
    <property type="evidence" value="ECO:0007669"/>
    <property type="project" value="TreeGrafter"/>
</dbReference>
<name>A0A9P8LGP4_9PEZI</name>
<dbReference type="GO" id="GO:0061630">
    <property type="term" value="F:ubiquitin protein ligase activity"/>
    <property type="evidence" value="ECO:0007669"/>
    <property type="project" value="TreeGrafter"/>
</dbReference>